<organism evidence="2 3">
    <name type="scientific">Malaciobacter halophilus</name>
    <dbReference type="NCBI Taxonomy" id="197482"/>
    <lineage>
        <taxon>Bacteria</taxon>
        <taxon>Pseudomonadati</taxon>
        <taxon>Campylobacterota</taxon>
        <taxon>Epsilonproteobacteria</taxon>
        <taxon>Campylobacterales</taxon>
        <taxon>Arcobacteraceae</taxon>
        <taxon>Malaciobacter</taxon>
    </lineage>
</organism>
<dbReference type="OrthoDB" id="5347493at2"/>
<feature type="transmembrane region" description="Helical" evidence="1">
    <location>
        <begin position="391"/>
        <end position="409"/>
    </location>
</feature>
<gene>
    <name evidence="2" type="ORF">CP960_05515</name>
</gene>
<keyword evidence="1" id="KW-0472">Membrane</keyword>
<dbReference type="RefSeq" id="WP_101184419.1">
    <property type="nucleotide sequence ID" value="NZ_CP031218.1"/>
</dbReference>
<feature type="transmembrane region" description="Helical" evidence="1">
    <location>
        <begin position="452"/>
        <end position="473"/>
    </location>
</feature>
<name>A0A2N1J3Q8_9BACT</name>
<dbReference type="PANTHER" id="PTHR34219:SF3">
    <property type="entry name" value="BLL7967 PROTEIN"/>
    <property type="match status" value="1"/>
</dbReference>
<proteinExistence type="predicted"/>
<evidence type="ECO:0000313" key="3">
    <source>
        <dbReference type="Proteomes" id="UP000233248"/>
    </source>
</evidence>
<accession>A0A2N1J3Q8</accession>
<evidence type="ECO:0000313" key="2">
    <source>
        <dbReference type="EMBL" id="PKI81205.1"/>
    </source>
</evidence>
<dbReference type="PANTHER" id="PTHR34219">
    <property type="entry name" value="IRON-REGULATED INNER MEMBRANE PROTEIN-RELATED"/>
    <property type="match status" value="1"/>
</dbReference>
<dbReference type="EMBL" id="NXIF01000021">
    <property type="protein sequence ID" value="PKI81205.1"/>
    <property type="molecule type" value="Genomic_DNA"/>
</dbReference>
<keyword evidence="1" id="KW-0812">Transmembrane</keyword>
<feature type="transmembrane region" description="Helical" evidence="1">
    <location>
        <begin position="146"/>
        <end position="167"/>
    </location>
</feature>
<feature type="transmembrane region" description="Helical" evidence="1">
    <location>
        <begin position="421"/>
        <end position="440"/>
    </location>
</feature>
<evidence type="ECO:0000256" key="1">
    <source>
        <dbReference type="SAM" id="Phobius"/>
    </source>
</evidence>
<reference evidence="2 3" key="1">
    <citation type="submission" date="2017-09" db="EMBL/GenBank/DDBJ databases">
        <title>Genomics of the genus Arcobacter.</title>
        <authorList>
            <person name="Perez-Cataluna A."/>
            <person name="Figueras M.J."/>
            <person name="Salas-Masso N."/>
        </authorList>
    </citation>
    <scope>NUCLEOTIDE SEQUENCE [LARGE SCALE GENOMIC DNA]</scope>
    <source>
        <strain evidence="2 3">DSM 18005</strain>
    </source>
</reference>
<feature type="transmembrane region" description="Helical" evidence="1">
    <location>
        <begin position="187"/>
        <end position="211"/>
    </location>
</feature>
<feature type="transmembrane region" description="Helical" evidence="1">
    <location>
        <begin position="326"/>
        <end position="344"/>
    </location>
</feature>
<dbReference type="InterPro" id="IPR005625">
    <property type="entry name" value="PepSY-ass_TM"/>
</dbReference>
<keyword evidence="3" id="KW-1185">Reference proteome</keyword>
<dbReference type="Pfam" id="PF03929">
    <property type="entry name" value="PepSY_TM"/>
    <property type="match status" value="1"/>
</dbReference>
<sequence>MQENKSKLFKQRLFRLHIAAGVIFSIIMYIAIFFGIFAILLPYIKTWEKPSRHIQTTDIFNIDYNYMINKVLEDENFPKDDILVNLPGRMNDPAVIITNPFVKPIAFNPITKQKLEDETKQKSHLAEFLNELHYGQPLKLIGRLSFGFVAVGTLLLIVTGLILIYLFKFANKGKNQQAVFSKIHVKVFTWAFLPFLLITLSGAVMNVGLISSGPMSKIVSKGEAKAIDEVVGKVLFEESKPIKKINQTAKMLEIKQLLKKASKINPELTFKQIRLKNWNDKSAQVEIVGYNPFKPFLNGGIFNRPTITLSATTEDLIKNQKVMDKVWPVFVAESLFFLHFLFGIDIFSRIIVAVIMALCAIAIGFAMMLYLEKKAKKFDEKITFYHWLGKFSLASMIGVIPATATLFLLQWLLPFSLENRVVWQQGIFYNVWLFTLFWSFFRINSYEASKEFLYSGGIIFILSAFIHSINSGFSFFELISFNLRNILAVDISLILFGAMLIYIAKKLPSNRSEAKLFWILNKKVKNEKNI</sequence>
<keyword evidence="1" id="KW-1133">Transmembrane helix</keyword>
<comment type="caution">
    <text evidence="2">The sequence shown here is derived from an EMBL/GenBank/DDBJ whole genome shotgun (WGS) entry which is preliminary data.</text>
</comment>
<feature type="transmembrane region" description="Helical" evidence="1">
    <location>
        <begin position="350"/>
        <end position="371"/>
    </location>
</feature>
<dbReference type="Proteomes" id="UP000233248">
    <property type="component" value="Unassembled WGS sequence"/>
</dbReference>
<dbReference type="AlphaFoldDB" id="A0A2N1J3Q8"/>
<feature type="transmembrane region" description="Helical" evidence="1">
    <location>
        <begin position="485"/>
        <end position="504"/>
    </location>
</feature>
<protein>
    <submittedName>
        <fullName evidence="2">Peptidase</fullName>
    </submittedName>
</protein>
<dbReference type="KEGG" id="ahs:AHALO_0393"/>
<feature type="transmembrane region" description="Helical" evidence="1">
    <location>
        <begin position="20"/>
        <end position="44"/>
    </location>
</feature>